<reference evidence="7 8" key="1">
    <citation type="submission" date="2024-06" db="EMBL/GenBank/DDBJ databases">
        <authorList>
            <person name="Campbell A.G."/>
        </authorList>
    </citation>
    <scope>NUCLEOTIDE SEQUENCE [LARGE SCALE GENOMIC DNA]</scope>
    <source>
        <strain evidence="7 8">EM12</strain>
    </source>
</reference>
<keyword evidence="2" id="KW-0436">Ligase</keyword>
<keyword evidence="4" id="KW-0067">ATP-binding</keyword>
<dbReference type="PANTHER" id="PTHR43605">
    <property type="entry name" value="ACYL-COENZYME A SYNTHETASE"/>
    <property type="match status" value="1"/>
</dbReference>
<dbReference type="InterPro" id="IPR020845">
    <property type="entry name" value="AMP-binding_CS"/>
</dbReference>
<comment type="caution">
    <text evidence="7">The sequence shown here is derived from an EMBL/GenBank/DDBJ whole genome shotgun (WGS) entry which is preliminary data.</text>
</comment>
<dbReference type="Gene3D" id="3.40.50.12780">
    <property type="entry name" value="N-terminal domain of ligase-like"/>
    <property type="match status" value="1"/>
</dbReference>
<evidence type="ECO:0000259" key="5">
    <source>
        <dbReference type="Pfam" id="PF00501"/>
    </source>
</evidence>
<accession>A0ABV1QK77</accession>
<dbReference type="Pfam" id="PF00501">
    <property type="entry name" value="AMP-binding"/>
    <property type="match status" value="1"/>
</dbReference>
<dbReference type="Pfam" id="PF13193">
    <property type="entry name" value="AMP-binding_C"/>
    <property type="match status" value="1"/>
</dbReference>
<evidence type="ECO:0000256" key="4">
    <source>
        <dbReference type="ARBA" id="ARBA00022840"/>
    </source>
</evidence>
<sequence length="571" mass="61178">MSDVRLGGDLASDEIRPSVEPSADYLRAVSDFDYAAAFSAIFPEGSERINACHTCCDRHASDPERIALRYSRPGEALREITFATLADQAARFAGVLSERGVRKGDRVAGLVPRTPELLITIMATWRLGAVYQPLFTAFGPKAVEQRVKDAGTKVVVTDPANRAKVSGVEGLCTIITVGAGSAGPDPDFWAELEARSGDGAPVPCDADDPFLIMFTSGTTGPAKPLLVPLKAIVAFVGYMRDAVDLRQDDRFWNVADPGWAYGLYYAVTGPLAMGCATTFHDGAFTVEETYGTIRRLGITNLAGSPTAFRFLIAAGPAAAAAVKGQLRVVSSAGEPLNPEVIRWFADHLGTTIHDHYGQTELGMVVCNHHALAHPIRLGSAGFAVPGHRVVVLDADGAELGPGEPGILALDRKRSPLMWFSGYWERPTPAFVGDYYLSGDTVEADADRSIAFVGRSDDIITSSGYRIGPFEVESALIEHPAVAESAVVGKPDPERTELVKAFVVLKAGFEPGRELAESIQAYVKTRLSAHSYPREIAFVEQLPKTPSGKLQRFLLRNQEIAQALGAPAPTDG</sequence>
<evidence type="ECO:0000256" key="1">
    <source>
        <dbReference type="ARBA" id="ARBA00006432"/>
    </source>
</evidence>
<dbReference type="Gene3D" id="3.30.300.30">
    <property type="match status" value="1"/>
</dbReference>
<comment type="similarity">
    <text evidence="1">Belongs to the ATP-dependent AMP-binding enzyme family.</text>
</comment>
<dbReference type="InterPro" id="IPR025110">
    <property type="entry name" value="AMP-bd_C"/>
</dbReference>
<dbReference type="PANTHER" id="PTHR43605:SF10">
    <property type="entry name" value="ACYL-COA SYNTHETASE MEDIUM CHAIN FAMILY MEMBER 3"/>
    <property type="match status" value="1"/>
</dbReference>
<feature type="domain" description="AMP-binding enzyme C-terminal" evidence="6">
    <location>
        <begin position="470"/>
        <end position="548"/>
    </location>
</feature>
<dbReference type="InterPro" id="IPR045851">
    <property type="entry name" value="AMP-bd_C_sf"/>
</dbReference>
<dbReference type="InterPro" id="IPR000873">
    <property type="entry name" value="AMP-dep_synth/lig_dom"/>
</dbReference>
<proteinExistence type="inferred from homology"/>
<dbReference type="SUPFAM" id="SSF56801">
    <property type="entry name" value="Acetyl-CoA synthetase-like"/>
    <property type="match status" value="1"/>
</dbReference>
<gene>
    <name evidence="7" type="ORF">ABS772_07490</name>
</gene>
<keyword evidence="3" id="KW-0547">Nucleotide-binding</keyword>
<dbReference type="InterPro" id="IPR042099">
    <property type="entry name" value="ANL_N_sf"/>
</dbReference>
<evidence type="ECO:0000256" key="2">
    <source>
        <dbReference type="ARBA" id="ARBA00022598"/>
    </source>
</evidence>
<dbReference type="Proteomes" id="UP001480955">
    <property type="component" value="Unassembled WGS sequence"/>
</dbReference>
<keyword evidence="8" id="KW-1185">Reference proteome</keyword>
<dbReference type="EMBL" id="JBELQE010000048">
    <property type="protein sequence ID" value="MER2249755.1"/>
    <property type="molecule type" value="Genomic_DNA"/>
</dbReference>
<evidence type="ECO:0000259" key="6">
    <source>
        <dbReference type="Pfam" id="PF13193"/>
    </source>
</evidence>
<name>A0ABV1QK77_9HYPH</name>
<organism evidence="7 8">
    <name type="scientific">Methylorubrum podarium</name>
    <dbReference type="NCBI Taxonomy" id="200476"/>
    <lineage>
        <taxon>Bacteria</taxon>
        <taxon>Pseudomonadati</taxon>
        <taxon>Pseudomonadota</taxon>
        <taxon>Alphaproteobacteria</taxon>
        <taxon>Hyphomicrobiales</taxon>
        <taxon>Methylobacteriaceae</taxon>
        <taxon>Methylorubrum</taxon>
    </lineage>
</organism>
<evidence type="ECO:0000313" key="8">
    <source>
        <dbReference type="Proteomes" id="UP001480955"/>
    </source>
</evidence>
<dbReference type="RefSeq" id="WP_350393411.1">
    <property type="nucleotide sequence ID" value="NZ_JBELQE010000048.1"/>
</dbReference>
<dbReference type="InterPro" id="IPR051087">
    <property type="entry name" value="Mitochondrial_ACSM"/>
</dbReference>
<dbReference type="PROSITE" id="PS00455">
    <property type="entry name" value="AMP_BINDING"/>
    <property type="match status" value="1"/>
</dbReference>
<evidence type="ECO:0000313" key="7">
    <source>
        <dbReference type="EMBL" id="MER2249755.1"/>
    </source>
</evidence>
<feature type="domain" description="AMP-dependent synthetase/ligase" evidence="5">
    <location>
        <begin position="60"/>
        <end position="423"/>
    </location>
</feature>
<protein>
    <submittedName>
        <fullName evidence="7">AMP-binding protein</fullName>
    </submittedName>
</protein>
<evidence type="ECO:0000256" key="3">
    <source>
        <dbReference type="ARBA" id="ARBA00022741"/>
    </source>
</evidence>